<dbReference type="InterPro" id="IPR051169">
    <property type="entry name" value="NADH-Q_oxidoreductase"/>
</dbReference>
<proteinExistence type="inferred from homology"/>
<dbReference type="STRING" id="355548.SAMN04487945_0576"/>
<dbReference type="InterPro" id="IPR023753">
    <property type="entry name" value="FAD/NAD-binding_dom"/>
</dbReference>
<dbReference type="OrthoDB" id="6639at2157"/>
<feature type="domain" description="FAD/NAD(P)-binding" evidence="6">
    <location>
        <begin position="4"/>
        <end position="305"/>
    </location>
</feature>
<evidence type="ECO:0000256" key="3">
    <source>
        <dbReference type="ARBA" id="ARBA00022630"/>
    </source>
</evidence>
<dbReference type="InterPro" id="IPR036188">
    <property type="entry name" value="FAD/NAD-bd_sf"/>
</dbReference>
<evidence type="ECO:0000256" key="4">
    <source>
        <dbReference type="ARBA" id="ARBA00022827"/>
    </source>
</evidence>
<evidence type="ECO:0000313" key="7">
    <source>
        <dbReference type="EMBL" id="SEV95553.1"/>
    </source>
</evidence>
<sequence>MTTRVVVLGAGYAGAGAVSKLEDELGSDAELVWVSETDYHLVLHEAHRIIRDPGVREKVTIPVEDIKSRSTEFVHDSVVDIDTDERVVELDESDAIDYDYLVVGIGSETATYGIDGMGEHPLTLKSLDDALEIHEQVREAAREATREDRAQIVVGGAGLSGIQSAGEIAEFRDRHNAPIDVTLVEALPEIFPPGDSEIQGALRHRLENAGVDILTDDPITAATEDSLEFDERDSIDYDVFLWTGGVTGPSELGEVDLDAEHNRLQAESTLQTEDERVFAIGDCSMVSQGDDEVAPPTAQAAWQAADVAAENVVRASQGRPLQTWTYEDQGTLVSIGETAIAHEVEMNGISAPVRTFNSLPAKVLKKGAAARWIAKITDWKRAMKAWDAL</sequence>
<protein>
    <submittedName>
        <fullName evidence="7">NADH dehydrogenase</fullName>
    </submittedName>
</protein>
<organism evidence="7 8">
    <name type="scientific">Halobacterium jilantaiense</name>
    <dbReference type="NCBI Taxonomy" id="355548"/>
    <lineage>
        <taxon>Archaea</taxon>
        <taxon>Methanobacteriati</taxon>
        <taxon>Methanobacteriota</taxon>
        <taxon>Stenosarchaea group</taxon>
        <taxon>Halobacteria</taxon>
        <taxon>Halobacteriales</taxon>
        <taxon>Halobacteriaceae</taxon>
        <taxon>Halobacterium</taxon>
    </lineage>
</organism>
<evidence type="ECO:0000259" key="6">
    <source>
        <dbReference type="Pfam" id="PF07992"/>
    </source>
</evidence>
<dbReference type="Proteomes" id="UP000198518">
    <property type="component" value="Unassembled WGS sequence"/>
</dbReference>
<dbReference type="Gene3D" id="3.50.50.100">
    <property type="match status" value="1"/>
</dbReference>
<dbReference type="PANTHER" id="PTHR42913:SF3">
    <property type="entry name" value="64 KDA MITOCHONDRIAL NADH DEHYDROGENASE (EUROFUNG)"/>
    <property type="match status" value="1"/>
</dbReference>
<reference evidence="7 8" key="1">
    <citation type="submission" date="2016-10" db="EMBL/GenBank/DDBJ databases">
        <authorList>
            <person name="de Groot N.N."/>
        </authorList>
    </citation>
    <scope>NUCLEOTIDE SEQUENCE [LARGE SCALE GENOMIC DNA]</scope>
    <source>
        <strain evidence="7 8">CGMCC 1.5337</strain>
    </source>
</reference>
<comment type="similarity">
    <text evidence="2">Belongs to the NADH dehydrogenase family.</text>
</comment>
<evidence type="ECO:0000256" key="2">
    <source>
        <dbReference type="ARBA" id="ARBA00005272"/>
    </source>
</evidence>
<evidence type="ECO:0000256" key="1">
    <source>
        <dbReference type="ARBA" id="ARBA00001974"/>
    </source>
</evidence>
<name>A0A1I0N4K3_9EURY</name>
<gene>
    <name evidence="7" type="ORF">SAMN04487945_0576</name>
</gene>
<dbReference type="Pfam" id="PF07992">
    <property type="entry name" value="Pyr_redox_2"/>
    <property type="match status" value="1"/>
</dbReference>
<evidence type="ECO:0000256" key="5">
    <source>
        <dbReference type="ARBA" id="ARBA00023002"/>
    </source>
</evidence>
<keyword evidence="3" id="KW-0285">Flavoprotein</keyword>
<dbReference type="SUPFAM" id="SSF51905">
    <property type="entry name" value="FAD/NAD(P)-binding domain"/>
    <property type="match status" value="2"/>
</dbReference>
<keyword evidence="8" id="KW-1185">Reference proteome</keyword>
<dbReference type="AlphaFoldDB" id="A0A1I0N4K3"/>
<dbReference type="PANTHER" id="PTHR42913">
    <property type="entry name" value="APOPTOSIS-INDUCING FACTOR 1"/>
    <property type="match status" value="1"/>
</dbReference>
<keyword evidence="4" id="KW-0274">FAD</keyword>
<dbReference type="GO" id="GO:0003955">
    <property type="term" value="F:NAD(P)H dehydrogenase (quinone) activity"/>
    <property type="evidence" value="ECO:0007669"/>
    <property type="project" value="TreeGrafter"/>
</dbReference>
<dbReference type="EMBL" id="FOJA01000001">
    <property type="protein sequence ID" value="SEV95553.1"/>
    <property type="molecule type" value="Genomic_DNA"/>
</dbReference>
<keyword evidence="5" id="KW-0560">Oxidoreductase</keyword>
<dbReference type="RefSeq" id="WP_089667887.1">
    <property type="nucleotide sequence ID" value="NZ_FOJA01000001.1"/>
</dbReference>
<comment type="cofactor">
    <cofactor evidence="1">
        <name>FAD</name>
        <dbReference type="ChEBI" id="CHEBI:57692"/>
    </cofactor>
</comment>
<evidence type="ECO:0000313" key="8">
    <source>
        <dbReference type="Proteomes" id="UP000198518"/>
    </source>
</evidence>
<dbReference type="PRINTS" id="PR00368">
    <property type="entry name" value="FADPNR"/>
</dbReference>
<dbReference type="GO" id="GO:0019646">
    <property type="term" value="P:aerobic electron transport chain"/>
    <property type="evidence" value="ECO:0007669"/>
    <property type="project" value="TreeGrafter"/>
</dbReference>
<accession>A0A1I0N4K3</accession>